<evidence type="ECO:0000259" key="8">
    <source>
        <dbReference type="Pfam" id="PF25183"/>
    </source>
</evidence>
<dbReference type="SUPFAM" id="SSF56935">
    <property type="entry name" value="Porins"/>
    <property type="match status" value="1"/>
</dbReference>
<name>A0ABV3QGT0_9GAMM</name>
<proteinExistence type="predicted"/>
<dbReference type="EMBL" id="JBFOHK010000002">
    <property type="protein sequence ID" value="MEW9572346.1"/>
    <property type="molecule type" value="Genomic_DNA"/>
</dbReference>
<keyword evidence="10" id="KW-1185">Reference proteome</keyword>
<comment type="subcellular location">
    <subcellularLocation>
        <location evidence="1">Cell outer membrane</location>
        <topology evidence="1">Multi-pass membrane protein</topology>
    </subcellularLocation>
</comment>
<dbReference type="InterPro" id="IPR013784">
    <property type="entry name" value="Carb-bd-like_fold"/>
</dbReference>
<dbReference type="RefSeq" id="WP_367854393.1">
    <property type="nucleotide sequence ID" value="NZ_JBFOHK010000002.1"/>
</dbReference>
<evidence type="ECO:0000256" key="2">
    <source>
        <dbReference type="ARBA" id="ARBA00022448"/>
    </source>
</evidence>
<dbReference type="SUPFAM" id="SSF49452">
    <property type="entry name" value="Starch-binding domain-like"/>
    <property type="match status" value="1"/>
</dbReference>
<accession>A0ABV3QGT0</accession>
<dbReference type="Proteomes" id="UP001556220">
    <property type="component" value="Unassembled WGS sequence"/>
</dbReference>
<dbReference type="Gene3D" id="2.40.170.20">
    <property type="entry name" value="TonB-dependent receptor, beta-barrel domain"/>
    <property type="match status" value="1"/>
</dbReference>
<dbReference type="InterPro" id="IPR036942">
    <property type="entry name" value="Beta-barrel_TonB_sf"/>
</dbReference>
<evidence type="ECO:0000256" key="3">
    <source>
        <dbReference type="ARBA" id="ARBA00022452"/>
    </source>
</evidence>
<dbReference type="Gene3D" id="2.170.130.10">
    <property type="entry name" value="TonB-dependent receptor, plug domain"/>
    <property type="match status" value="1"/>
</dbReference>
<dbReference type="InterPro" id="IPR039426">
    <property type="entry name" value="TonB-dep_rcpt-like"/>
</dbReference>
<evidence type="ECO:0000313" key="10">
    <source>
        <dbReference type="Proteomes" id="UP001556220"/>
    </source>
</evidence>
<dbReference type="InterPro" id="IPR057601">
    <property type="entry name" value="Oar-like_b-barrel"/>
</dbReference>
<evidence type="ECO:0000256" key="6">
    <source>
        <dbReference type="ARBA" id="ARBA00023237"/>
    </source>
</evidence>
<sequence>MNIAKFRNSSLHGARLRRTALALAIAAGAGMTGQALAQATTGSIFGTAPVSTGETVRIVNNQTGLTREVAVDSTGRFGANQLPVGNYTVSLMQGGNVVASHDHVQVSVSGGAQVPFTAAEAGQNVQNLSSVTVTANSVPAIDVSSTRQTSVITSQDLKVLPVARDAEAIAMLAPGVSGGNAVLGTGPAGTPLLSFGGNSVMENSYYINGFNTTDPVGNTGGIALPYFAIAEQQTITSGYGAEYGRSTGGVISQVGQRGGNDFHAGVYVTMQPGWAENSYDNTYYGNALSTTPNKEWGNLYQYKRQNSDWSTLYDAYLSGPLIKDKLFFYITGEAEHDHHDSVTGLNLPSTNAFYRSTGSTLPKFYGKLDWNINDNNTLEYTYVNTKNETQFDNLYNWNYATRSTGGFNAVNNPINSDKFKVNILKYTSYITDNLTLSVLAGKMKSTYFDQFEPYAGFDPDMPGLASIANVNPNVPGYTNVNNNIYAISAGSPGHKSTTNNFRLDLDWKLGDHDLRFGIDNQRSEDIDDGTITPGPGYYWNFYNPVAPISAQYQECNNLGQCIYNPRNFAGGASGYYAAKVFYGGTSSFVVQQKAQYIEDNWQVTPNLLLNLGLRNDQFTNYNGAMVPYIRQTKPQWAPRLGFSWDIFGDSSAKLYGNAGRYYLAIPSGMGTRMAGANNYSYEYYTYGSINAEGIPQTIAQIPTTATPYSADGEYGQPKDPRTASSADLKPMYQDEYVLGFQKALHAFGQSLVWTSQATYSKMNNVIDDTSAFCSTAGTGYAVTTQPTACASGYSFLPPDADPSTWTDDYLVNPGRSNVMRYQKTDGSYGTFVWNPHTAQSAAGAVVGFPAAFRKYYSLEESLERPWDGKWMAKIDYVFSKSYGTTEGPTESSTHQVSSSSGAAGGYNSGGLTEAWDYPELMQYANGELPNSHRHTFKAYGTYAITPEWLVSGTYIIQSGAPITCLGYFGPGQTNPIGYGEAYHWCGGHAAPPGEMGHTPWTHQLNLSVNYVPAWAGKHLTLQLQLHNVFNEQNVTAYSDFYGATNVAGGADPTYKEPWGVEDPRYAEFSVKYDW</sequence>
<feature type="chain" id="PRO_5045532739" evidence="7">
    <location>
        <begin position="38"/>
        <end position="1074"/>
    </location>
</feature>
<evidence type="ECO:0000256" key="1">
    <source>
        <dbReference type="ARBA" id="ARBA00004571"/>
    </source>
</evidence>
<dbReference type="PANTHER" id="PTHR30069">
    <property type="entry name" value="TONB-DEPENDENT OUTER MEMBRANE RECEPTOR"/>
    <property type="match status" value="1"/>
</dbReference>
<keyword evidence="9" id="KW-0675">Receptor</keyword>
<comment type="caution">
    <text evidence="9">The sequence shown here is derived from an EMBL/GenBank/DDBJ whole genome shotgun (WGS) entry which is preliminary data.</text>
</comment>
<feature type="signal peptide" evidence="7">
    <location>
        <begin position="1"/>
        <end position="37"/>
    </location>
</feature>
<keyword evidence="4" id="KW-0812">Transmembrane</keyword>
<organism evidence="9 10">
    <name type="scientific">Rhodanobacter lycopersici</name>
    <dbReference type="NCBI Taxonomy" id="3162487"/>
    <lineage>
        <taxon>Bacteria</taxon>
        <taxon>Pseudomonadati</taxon>
        <taxon>Pseudomonadota</taxon>
        <taxon>Gammaproteobacteria</taxon>
        <taxon>Lysobacterales</taxon>
        <taxon>Rhodanobacteraceae</taxon>
        <taxon>Rhodanobacter</taxon>
    </lineage>
</organism>
<evidence type="ECO:0000256" key="4">
    <source>
        <dbReference type="ARBA" id="ARBA00022692"/>
    </source>
</evidence>
<evidence type="ECO:0000313" key="9">
    <source>
        <dbReference type="EMBL" id="MEW9572346.1"/>
    </source>
</evidence>
<keyword evidence="2" id="KW-0813">Transport</keyword>
<protein>
    <submittedName>
        <fullName evidence="9">TonB-dependent receptor</fullName>
    </submittedName>
</protein>
<reference evidence="9 10" key="1">
    <citation type="submission" date="2024-06" db="EMBL/GenBank/DDBJ databases">
        <authorList>
            <person name="Woo H."/>
        </authorList>
    </citation>
    <scope>NUCLEOTIDE SEQUENCE [LARGE SCALE GENOMIC DNA]</scope>
    <source>
        <strain evidence="9 10">Si-c</strain>
    </source>
</reference>
<evidence type="ECO:0000256" key="5">
    <source>
        <dbReference type="ARBA" id="ARBA00023136"/>
    </source>
</evidence>
<dbReference type="InterPro" id="IPR037066">
    <property type="entry name" value="Plug_dom_sf"/>
</dbReference>
<keyword evidence="6" id="KW-0998">Cell outer membrane</keyword>
<evidence type="ECO:0000256" key="7">
    <source>
        <dbReference type="SAM" id="SignalP"/>
    </source>
</evidence>
<dbReference type="PANTHER" id="PTHR30069:SF46">
    <property type="entry name" value="OAR PROTEIN"/>
    <property type="match status" value="1"/>
</dbReference>
<keyword evidence="5" id="KW-0472">Membrane</keyword>
<dbReference type="Pfam" id="PF25183">
    <property type="entry name" value="OMP_b-brl_4"/>
    <property type="match status" value="1"/>
</dbReference>
<gene>
    <name evidence="9" type="ORF">ABQJ54_11345</name>
</gene>
<feature type="domain" description="TonB-dependent transporter Oar-like beta-barrel" evidence="8">
    <location>
        <begin position="350"/>
        <end position="621"/>
    </location>
</feature>
<keyword evidence="3" id="KW-1134">Transmembrane beta strand</keyword>
<keyword evidence="7" id="KW-0732">Signal</keyword>